<proteinExistence type="inferred from homology"/>
<comment type="subcellular location">
    <subcellularLocation>
        <location evidence="1">Lysosome membrane</location>
    </subcellularLocation>
</comment>
<evidence type="ECO:0000256" key="5">
    <source>
        <dbReference type="ARBA" id="ARBA00023228"/>
    </source>
</evidence>
<keyword evidence="7" id="KW-1185">Reference proteome</keyword>
<dbReference type="Pfam" id="PF16088">
    <property type="entry name" value="BORCS7"/>
    <property type="match status" value="1"/>
</dbReference>
<sequence length="106" mass="12475">MAEGRARVNREFRDRLTERVHANLLEAGKLAQQLTKSSRSHEILSQSTKHFVSQEASLMNTTEKVQHMHQLTDQMKLQQRDIQQCLQGVEFIKKQLDYVWVEVPRM</sequence>
<dbReference type="GeneID" id="110253091"/>
<dbReference type="PANTHER" id="PTHR31397">
    <property type="entry name" value="BLOC-1-RELATED COMPLEX SUBUNIT 7 BORSC7"/>
    <property type="match status" value="1"/>
</dbReference>
<keyword evidence="4" id="KW-0472">Membrane</keyword>
<evidence type="ECO:0000256" key="2">
    <source>
        <dbReference type="ARBA" id="ARBA00005433"/>
    </source>
</evidence>
<evidence type="ECO:0000256" key="4">
    <source>
        <dbReference type="ARBA" id="ARBA00023136"/>
    </source>
</evidence>
<organism evidence="6 7">
    <name type="scientific">Exaiptasia diaphana</name>
    <name type="common">Tropical sea anemone</name>
    <name type="synonym">Aiptasia pulchella</name>
    <dbReference type="NCBI Taxonomy" id="2652724"/>
    <lineage>
        <taxon>Eukaryota</taxon>
        <taxon>Metazoa</taxon>
        <taxon>Cnidaria</taxon>
        <taxon>Anthozoa</taxon>
        <taxon>Hexacorallia</taxon>
        <taxon>Actiniaria</taxon>
        <taxon>Aiptasiidae</taxon>
        <taxon>Exaiptasia</taxon>
    </lineage>
</organism>
<dbReference type="EnsemblMetazoa" id="XM_021059964.2">
    <property type="protein sequence ID" value="XP_020915623.1"/>
    <property type="gene ID" value="LOC110253091"/>
</dbReference>
<evidence type="ECO:0000313" key="7">
    <source>
        <dbReference type="Proteomes" id="UP000887567"/>
    </source>
</evidence>
<comment type="similarity">
    <text evidence="2">Belongs to the BORCS7 family.</text>
</comment>
<dbReference type="OMA" id="HAAKNFA"/>
<dbReference type="OrthoDB" id="5567844at2759"/>
<dbReference type="PANTHER" id="PTHR31397:SF1">
    <property type="entry name" value="BLOC-1-RELATED COMPLEX SUBUNIT 7"/>
    <property type="match status" value="1"/>
</dbReference>
<evidence type="ECO:0000313" key="6">
    <source>
        <dbReference type="EnsemblMetazoa" id="XP_020915623.1"/>
    </source>
</evidence>
<keyword evidence="5" id="KW-0458">Lysosome</keyword>
<dbReference type="InterPro" id="IPR032143">
    <property type="entry name" value="BORCS7"/>
</dbReference>
<reference evidence="6" key="1">
    <citation type="submission" date="2022-11" db="UniProtKB">
        <authorList>
            <consortium name="EnsemblMetazoa"/>
        </authorList>
    </citation>
    <scope>IDENTIFICATION</scope>
</reference>
<accession>A0A913Y6S4</accession>
<dbReference type="RefSeq" id="XP_020915623.1">
    <property type="nucleotide sequence ID" value="XM_021059964.2"/>
</dbReference>
<name>A0A913Y6S4_EXADI</name>
<dbReference type="GO" id="GO:0099078">
    <property type="term" value="C:BORC complex"/>
    <property type="evidence" value="ECO:0007669"/>
    <property type="project" value="TreeGrafter"/>
</dbReference>
<evidence type="ECO:0000256" key="3">
    <source>
        <dbReference type="ARBA" id="ARBA00022295"/>
    </source>
</evidence>
<dbReference type="Proteomes" id="UP000887567">
    <property type="component" value="Unplaced"/>
</dbReference>
<protein>
    <recommendedName>
        <fullName evidence="3">BLOC-1-related complex subunit 7</fullName>
    </recommendedName>
</protein>
<dbReference type="AlphaFoldDB" id="A0A913Y6S4"/>
<dbReference type="KEGG" id="epa:110253091"/>
<evidence type="ECO:0000256" key="1">
    <source>
        <dbReference type="ARBA" id="ARBA00004656"/>
    </source>
</evidence>
<dbReference type="GO" id="GO:0005765">
    <property type="term" value="C:lysosomal membrane"/>
    <property type="evidence" value="ECO:0007669"/>
    <property type="project" value="UniProtKB-SubCell"/>
</dbReference>